<dbReference type="AlphaFoldDB" id="A0A3D8VQI7"/>
<comment type="caution">
    <text evidence="1">The sequence shown here is derived from an EMBL/GenBank/DDBJ whole genome shotgun (WGS) entry which is preliminary data.</text>
</comment>
<reference evidence="1 2" key="1">
    <citation type="submission" date="2018-08" db="EMBL/GenBank/DDBJ databases">
        <title>Genome sequence of strict halophilic Halobacillus trueperi SS1 isolated from Lunsu, a salty water body of North West Himalayas.</title>
        <authorList>
            <person name="Gupta S."/>
            <person name="Sharma P."/>
            <person name="Dev K."/>
            <person name="Baumler D."/>
            <person name="Sourirajan A."/>
        </authorList>
    </citation>
    <scope>NUCLEOTIDE SEQUENCE [LARGE SCALE GENOMIC DNA]</scope>
    <source>
        <strain evidence="1 2">SS1</strain>
    </source>
</reference>
<evidence type="ECO:0000313" key="2">
    <source>
        <dbReference type="Proteomes" id="UP000257032"/>
    </source>
</evidence>
<accession>A0A3D8VQI7</accession>
<evidence type="ECO:0000313" key="1">
    <source>
        <dbReference type="EMBL" id="RDY71527.1"/>
    </source>
</evidence>
<dbReference type="Proteomes" id="UP000257032">
    <property type="component" value="Unassembled WGS sequence"/>
</dbReference>
<sequence>MIEASKNMNDILKTLETTLRFQFHEKLEEYYVYRRKPDGPGY</sequence>
<dbReference type="EMBL" id="QTLC01000028">
    <property type="protein sequence ID" value="RDY71527.1"/>
    <property type="molecule type" value="Genomic_DNA"/>
</dbReference>
<name>A0A3D8VQI7_9BACI</name>
<organism evidence="1 2">
    <name type="scientific">Halobacillus trueperi</name>
    <dbReference type="NCBI Taxonomy" id="156205"/>
    <lineage>
        <taxon>Bacteria</taxon>
        <taxon>Bacillati</taxon>
        <taxon>Bacillota</taxon>
        <taxon>Bacilli</taxon>
        <taxon>Bacillales</taxon>
        <taxon>Bacillaceae</taxon>
        <taxon>Halobacillus</taxon>
    </lineage>
</organism>
<protein>
    <submittedName>
        <fullName evidence="1">Uncharacterized protein</fullName>
    </submittedName>
</protein>
<proteinExistence type="predicted"/>
<gene>
    <name evidence="1" type="ORF">DXT76_05755</name>
</gene>